<dbReference type="PANTHER" id="PTHR22946:SF9">
    <property type="entry name" value="POLYKETIDE TRANSFERASE AF380"/>
    <property type="match status" value="1"/>
</dbReference>
<dbReference type="InterPro" id="IPR001375">
    <property type="entry name" value="Peptidase_S9_cat"/>
</dbReference>
<dbReference type="InterPro" id="IPR050261">
    <property type="entry name" value="FrsA_esterase"/>
</dbReference>
<dbReference type="Proteomes" id="UP000070035">
    <property type="component" value="Unassembled WGS sequence"/>
</dbReference>
<evidence type="ECO:0000313" key="4">
    <source>
        <dbReference type="Proteomes" id="UP000070035"/>
    </source>
</evidence>
<dbReference type="Gene3D" id="3.40.50.1820">
    <property type="entry name" value="alpha/beta hydrolase"/>
    <property type="match status" value="1"/>
</dbReference>
<comment type="caution">
    <text evidence="3">The sequence shown here is derived from an EMBL/GenBank/DDBJ whole genome shotgun (WGS) entry which is preliminary data.</text>
</comment>
<dbReference type="AlphaFoldDB" id="A0A133V6T2"/>
<sequence length="245" mass="27755">MERSVTFHSNGSVIRGNLRYACENAPCVVCLHGLEGGKDKGKWPLVASKFAEAGYASLRFNFRGCGRGGEKSEGKFEDTTLTARIRDYKSSLNFLQSLKWIDVDRIGTIGSSLGGMVAISGRDERVKTIVTMSSPYKVPRYGEPRIPEKRGDYYILPSGRRFKEGFYEDIRGYDILEDVKEAPPLLIIHGTSDEIVPPEHAQTLYDHAWKPKRMEMIKGADHAFSESRHLEEALQISIDWFERYL</sequence>
<dbReference type="GO" id="GO:0008236">
    <property type="term" value="F:serine-type peptidase activity"/>
    <property type="evidence" value="ECO:0007669"/>
    <property type="project" value="InterPro"/>
</dbReference>
<organism evidence="3 4">
    <name type="scientific">candidate division MSBL1 archaeon SCGC-AAA261F17</name>
    <dbReference type="NCBI Taxonomy" id="1698274"/>
    <lineage>
        <taxon>Archaea</taxon>
        <taxon>Methanobacteriati</taxon>
        <taxon>Methanobacteriota</taxon>
        <taxon>candidate division MSBL1</taxon>
    </lineage>
</organism>
<dbReference type="SUPFAM" id="SSF53474">
    <property type="entry name" value="alpha/beta-Hydrolases"/>
    <property type="match status" value="1"/>
</dbReference>
<evidence type="ECO:0000259" key="2">
    <source>
        <dbReference type="Pfam" id="PF00326"/>
    </source>
</evidence>
<dbReference type="GO" id="GO:0016788">
    <property type="term" value="F:hydrolase activity, acting on ester bonds"/>
    <property type="evidence" value="ECO:0007669"/>
    <property type="project" value="UniProtKB-ARBA"/>
</dbReference>
<dbReference type="Pfam" id="PF00326">
    <property type="entry name" value="Peptidase_S9"/>
    <property type="match status" value="1"/>
</dbReference>
<reference evidence="3 4" key="1">
    <citation type="journal article" date="2016" name="Sci. Rep.">
        <title>Metabolic traits of an uncultured archaeal lineage -MSBL1- from brine pools of the Red Sea.</title>
        <authorList>
            <person name="Mwirichia R."/>
            <person name="Alam I."/>
            <person name="Rashid M."/>
            <person name="Vinu M."/>
            <person name="Ba-Alawi W."/>
            <person name="Anthony Kamau A."/>
            <person name="Kamanda Ngugi D."/>
            <person name="Goker M."/>
            <person name="Klenk H.P."/>
            <person name="Bajic V."/>
            <person name="Stingl U."/>
        </authorList>
    </citation>
    <scope>NUCLEOTIDE SEQUENCE [LARGE SCALE GENOMIC DNA]</scope>
    <source>
        <strain evidence="3">SCGC-AAA261F17</strain>
    </source>
</reference>
<dbReference type="GO" id="GO:0006508">
    <property type="term" value="P:proteolysis"/>
    <property type="evidence" value="ECO:0007669"/>
    <property type="project" value="InterPro"/>
</dbReference>
<evidence type="ECO:0000313" key="3">
    <source>
        <dbReference type="EMBL" id="KXB02141.1"/>
    </source>
</evidence>
<dbReference type="InterPro" id="IPR029058">
    <property type="entry name" value="AB_hydrolase_fold"/>
</dbReference>
<name>A0A133V6T2_9EURY</name>
<gene>
    <name evidence="3" type="ORF">AKJ44_01265</name>
</gene>
<accession>A0A133V6T2</accession>
<feature type="domain" description="Peptidase S9 prolyl oligopeptidase catalytic" evidence="2">
    <location>
        <begin position="49"/>
        <end position="245"/>
    </location>
</feature>
<dbReference type="EMBL" id="LHXY01000011">
    <property type="protein sequence ID" value="KXB02141.1"/>
    <property type="molecule type" value="Genomic_DNA"/>
</dbReference>
<protein>
    <recommendedName>
        <fullName evidence="2">Peptidase S9 prolyl oligopeptidase catalytic domain-containing protein</fullName>
    </recommendedName>
</protein>
<keyword evidence="1" id="KW-0378">Hydrolase</keyword>
<evidence type="ECO:0000256" key="1">
    <source>
        <dbReference type="ARBA" id="ARBA00022801"/>
    </source>
</evidence>
<dbReference type="PANTHER" id="PTHR22946">
    <property type="entry name" value="DIENELACTONE HYDROLASE DOMAIN-CONTAINING PROTEIN-RELATED"/>
    <property type="match status" value="1"/>
</dbReference>
<keyword evidence="4" id="KW-1185">Reference proteome</keyword>
<proteinExistence type="predicted"/>